<protein>
    <submittedName>
        <fullName evidence="1">Uncharacterized protein</fullName>
    </submittedName>
</protein>
<evidence type="ECO:0000313" key="2">
    <source>
        <dbReference type="Proteomes" id="UP001310290"/>
    </source>
</evidence>
<name>A0ABU8AVI3_9ACTN</name>
<organism evidence="1 2">
    <name type="scientific">Streptomyces bottropensis</name>
    <dbReference type="NCBI Taxonomy" id="42235"/>
    <lineage>
        <taxon>Bacteria</taxon>
        <taxon>Bacillati</taxon>
        <taxon>Actinomycetota</taxon>
        <taxon>Actinomycetes</taxon>
        <taxon>Kitasatosporales</taxon>
        <taxon>Streptomycetaceae</taxon>
        <taxon>Streptomyces</taxon>
    </lineage>
</organism>
<comment type="caution">
    <text evidence="1">The sequence shown here is derived from an EMBL/GenBank/DDBJ whole genome shotgun (WGS) entry which is preliminary data.</text>
</comment>
<dbReference type="Proteomes" id="UP001310290">
    <property type="component" value="Unassembled WGS sequence"/>
</dbReference>
<dbReference type="EMBL" id="JARULZ010000002">
    <property type="protein sequence ID" value="MEH0637294.1"/>
    <property type="molecule type" value="Genomic_DNA"/>
</dbReference>
<gene>
    <name evidence="1" type="ORF">QBA35_28885</name>
</gene>
<sequence length="67" mass="7151">MSETRTPSPAEDSPAPVAFGWCSWHEGHARGVRLIGIHEQGSGPGGGVFACLPCRESYDLVPFADRP</sequence>
<dbReference type="RefSeq" id="WP_334660270.1">
    <property type="nucleotide sequence ID" value="NZ_JARULZ010000002.1"/>
</dbReference>
<proteinExistence type="predicted"/>
<reference evidence="1" key="1">
    <citation type="submission" date="2023-04" db="EMBL/GenBank/DDBJ databases">
        <title>Genomic diversity of scab-causing Streptomyces spp. in the province of Quebec, Canada.</title>
        <authorList>
            <person name="Biessy A."/>
            <person name="Cadieux M."/>
            <person name="Ciotola M."/>
            <person name="Filion M."/>
        </authorList>
    </citation>
    <scope>NUCLEOTIDE SEQUENCE</scope>
    <source>
        <strain evidence="1">B21-115</strain>
    </source>
</reference>
<keyword evidence="2" id="KW-1185">Reference proteome</keyword>
<accession>A0ABU8AVI3</accession>
<evidence type="ECO:0000313" key="1">
    <source>
        <dbReference type="EMBL" id="MEH0637294.1"/>
    </source>
</evidence>